<protein>
    <submittedName>
        <fullName evidence="6">Uncharacterized protein</fullName>
    </submittedName>
</protein>
<accession>A0A8K0CW97</accession>
<evidence type="ECO:0000256" key="3">
    <source>
        <dbReference type="ARBA" id="ARBA00022723"/>
    </source>
</evidence>
<feature type="non-terminal residue" evidence="6">
    <location>
        <position position="1"/>
    </location>
</feature>
<name>A0A8K0CW97_IGNLU</name>
<dbReference type="PANTHER" id="PTHR10543:SF24">
    <property type="entry name" value="CAROTENOID ISOMEROOXYGENASE"/>
    <property type="match status" value="1"/>
</dbReference>
<dbReference type="GO" id="GO:0046872">
    <property type="term" value="F:metal ion binding"/>
    <property type="evidence" value="ECO:0007669"/>
    <property type="project" value="UniProtKB-KW"/>
</dbReference>
<dbReference type="GO" id="GO:0003834">
    <property type="term" value="F:beta-carotene 15,15'-dioxygenase activity"/>
    <property type="evidence" value="ECO:0007669"/>
    <property type="project" value="TreeGrafter"/>
</dbReference>
<dbReference type="Proteomes" id="UP000801492">
    <property type="component" value="Unassembled WGS sequence"/>
</dbReference>
<dbReference type="PANTHER" id="PTHR10543">
    <property type="entry name" value="BETA-CAROTENE DIOXYGENASE"/>
    <property type="match status" value="1"/>
</dbReference>
<keyword evidence="3" id="KW-0479">Metal-binding</keyword>
<evidence type="ECO:0000256" key="1">
    <source>
        <dbReference type="ARBA" id="ARBA00001954"/>
    </source>
</evidence>
<dbReference type="InterPro" id="IPR004294">
    <property type="entry name" value="Carotenoid_Oase"/>
</dbReference>
<keyword evidence="7" id="KW-1185">Reference proteome</keyword>
<dbReference type="AlphaFoldDB" id="A0A8K0CW97"/>
<reference evidence="6" key="1">
    <citation type="submission" date="2019-08" db="EMBL/GenBank/DDBJ databases">
        <title>The genome of the North American firefly Photinus pyralis.</title>
        <authorList>
            <consortium name="Photinus pyralis genome working group"/>
            <person name="Fallon T.R."/>
            <person name="Sander Lower S.E."/>
            <person name="Weng J.-K."/>
        </authorList>
    </citation>
    <scope>NUCLEOTIDE SEQUENCE</scope>
    <source>
        <strain evidence="6">TRF0915ILg1</strain>
        <tissue evidence="6">Whole body</tissue>
    </source>
</reference>
<dbReference type="GO" id="GO:0010436">
    <property type="term" value="F:carotenoid dioxygenase activity"/>
    <property type="evidence" value="ECO:0007669"/>
    <property type="project" value="TreeGrafter"/>
</dbReference>
<dbReference type="GO" id="GO:0016121">
    <property type="term" value="P:carotene catabolic process"/>
    <property type="evidence" value="ECO:0007669"/>
    <property type="project" value="TreeGrafter"/>
</dbReference>
<keyword evidence="5" id="KW-0408">Iron</keyword>
<organism evidence="6 7">
    <name type="scientific">Ignelater luminosus</name>
    <name type="common">Cucubano</name>
    <name type="synonym">Pyrophorus luminosus</name>
    <dbReference type="NCBI Taxonomy" id="2038154"/>
    <lineage>
        <taxon>Eukaryota</taxon>
        <taxon>Metazoa</taxon>
        <taxon>Ecdysozoa</taxon>
        <taxon>Arthropoda</taxon>
        <taxon>Hexapoda</taxon>
        <taxon>Insecta</taxon>
        <taxon>Pterygota</taxon>
        <taxon>Neoptera</taxon>
        <taxon>Endopterygota</taxon>
        <taxon>Coleoptera</taxon>
        <taxon>Polyphaga</taxon>
        <taxon>Elateriformia</taxon>
        <taxon>Elateroidea</taxon>
        <taxon>Elateridae</taxon>
        <taxon>Agrypninae</taxon>
        <taxon>Pyrophorini</taxon>
        <taxon>Ignelater</taxon>
    </lineage>
</organism>
<evidence type="ECO:0000313" key="7">
    <source>
        <dbReference type="Proteomes" id="UP000801492"/>
    </source>
</evidence>
<gene>
    <name evidence="6" type="ORF">ILUMI_11415</name>
</gene>
<dbReference type="Pfam" id="PF03055">
    <property type="entry name" value="RPE65"/>
    <property type="match status" value="1"/>
</dbReference>
<keyword evidence="4" id="KW-0560">Oxidoreductase</keyword>
<evidence type="ECO:0000256" key="4">
    <source>
        <dbReference type="ARBA" id="ARBA00023002"/>
    </source>
</evidence>
<dbReference type="EMBL" id="VTPC01006678">
    <property type="protein sequence ID" value="KAF2894759.1"/>
    <property type="molecule type" value="Genomic_DNA"/>
</dbReference>
<dbReference type="GO" id="GO:0042574">
    <property type="term" value="P:retinal metabolic process"/>
    <property type="evidence" value="ECO:0007669"/>
    <property type="project" value="TreeGrafter"/>
</dbReference>
<comment type="caution">
    <text evidence="6">The sequence shown here is derived from an EMBL/GenBank/DDBJ whole genome shotgun (WGS) entry which is preliminary data.</text>
</comment>
<proteinExistence type="inferred from homology"/>
<evidence type="ECO:0000256" key="2">
    <source>
        <dbReference type="ARBA" id="ARBA00006787"/>
    </source>
</evidence>
<evidence type="ECO:0000313" key="6">
    <source>
        <dbReference type="EMBL" id="KAF2894759.1"/>
    </source>
</evidence>
<evidence type="ECO:0000256" key="5">
    <source>
        <dbReference type="ARBA" id="ARBA00023004"/>
    </source>
</evidence>
<dbReference type="OrthoDB" id="1069523at2759"/>
<sequence>MKEGKITGKNKLYIDTIEIRELNIIGTIPKWLNGELIRNGPGTFIIENSTFQHVFDSLALLRKFTIATGEVIYQCKFLESEVYKACNDAKRIVIDGFGTKSVPDPCHSLFQRVSSVFVKDKTIFDNSSVLIYPIHDKMYAFGEVPILHKINKENLKTEESLKLKRITENYFTIVEQPFTVSVPQLIENRLINQPPANSFKPSKNET</sequence>
<comment type="cofactor">
    <cofactor evidence="1">
        <name>Fe(2+)</name>
        <dbReference type="ChEBI" id="CHEBI:29033"/>
    </cofactor>
</comment>
<comment type="similarity">
    <text evidence="2">Belongs to the carotenoid oxygenase family.</text>
</comment>